<dbReference type="SUPFAM" id="SSF143011">
    <property type="entry name" value="RelE-like"/>
    <property type="match status" value="1"/>
</dbReference>
<name>A0A5B8RTP4_9BURK</name>
<dbReference type="KEGG" id="cof:FOZ74_07320"/>
<dbReference type="OrthoDB" id="9801102at2"/>
<dbReference type="PANTHER" id="PTHR40266:SF2">
    <property type="entry name" value="TOXIN HIGB-1"/>
    <property type="match status" value="1"/>
</dbReference>
<dbReference type="InterPro" id="IPR007711">
    <property type="entry name" value="HigB-1"/>
</dbReference>
<dbReference type="EMBL" id="CP042344">
    <property type="protein sequence ID" value="QEA12850.1"/>
    <property type="molecule type" value="Genomic_DNA"/>
</dbReference>
<evidence type="ECO:0000313" key="2">
    <source>
        <dbReference type="Proteomes" id="UP000321199"/>
    </source>
</evidence>
<protein>
    <submittedName>
        <fullName evidence="1">Type II toxin-antitoxin system RelE/ParE family toxin</fullName>
    </submittedName>
</protein>
<dbReference type="Proteomes" id="UP000321199">
    <property type="component" value="Chromosome"/>
</dbReference>
<dbReference type="PANTHER" id="PTHR40266">
    <property type="entry name" value="TOXIN HIGB-1"/>
    <property type="match status" value="1"/>
</dbReference>
<organism evidence="1 2">
    <name type="scientific">Comamonas flocculans</name>
    <dbReference type="NCBI Taxonomy" id="2597701"/>
    <lineage>
        <taxon>Bacteria</taxon>
        <taxon>Pseudomonadati</taxon>
        <taxon>Pseudomonadota</taxon>
        <taxon>Betaproteobacteria</taxon>
        <taxon>Burkholderiales</taxon>
        <taxon>Comamonadaceae</taxon>
        <taxon>Comamonas</taxon>
    </lineage>
</organism>
<accession>A0A5B8RTP4</accession>
<reference evidence="1 2" key="1">
    <citation type="submission" date="2019-07" db="EMBL/GenBank/DDBJ databases">
        <title>Complete genome sequence of Comamonas sp. NLF 7-7 isolated from livestock.</title>
        <authorList>
            <person name="Kim D.H."/>
            <person name="Kim J.G."/>
        </authorList>
    </citation>
    <scope>NUCLEOTIDE SEQUENCE [LARGE SCALE GENOMIC DNA]</scope>
    <source>
        <strain evidence="1 2">NLF 7-7</strain>
    </source>
</reference>
<dbReference type="Pfam" id="PF05015">
    <property type="entry name" value="HigB-like_toxin"/>
    <property type="match status" value="1"/>
</dbReference>
<proteinExistence type="predicted"/>
<dbReference type="RefSeq" id="WP_146912443.1">
    <property type="nucleotide sequence ID" value="NZ_CP042344.1"/>
</dbReference>
<dbReference type="Gene3D" id="3.30.2310.20">
    <property type="entry name" value="RelE-like"/>
    <property type="match status" value="1"/>
</dbReference>
<gene>
    <name evidence="1" type="ORF">FOZ74_07320</name>
</gene>
<dbReference type="AlphaFoldDB" id="A0A5B8RTP4"/>
<keyword evidence="2" id="KW-1185">Reference proteome</keyword>
<sequence>MIESFASDETERLFATGKSRRLPPDILRRAVMRLAQLDAAVTVDDLRQPPSNRLEALGGDRAGQWSIRINNQWRVCFRFDRGHAQEVEIVDYH</sequence>
<dbReference type="InterPro" id="IPR035093">
    <property type="entry name" value="RelE/ParE_toxin_dom_sf"/>
</dbReference>
<evidence type="ECO:0000313" key="1">
    <source>
        <dbReference type="EMBL" id="QEA12850.1"/>
    </source>
</evidence>